<dbReference type="STRING" id="592026.GCWU0000282_000183"/>
<dbReference type="EC" id="2.3.1.275" evidence="10"/>
<evidence type="ECO:0000256" key="1">
    <source>
        <dbReference type="ARBA" id="ARBA00022475"/>
    </source>
</evidence>
<evidence type="ECO:0000313" key="12">
    <source>
        <dbReference type="Proteomes" id="UP000018227"/>
    </source>
</evidence>
<feature type="transmembrane region" description="Helical" evidence="10">
    <location>
        <begin position="91"/>
        <end position="112"/>
    </location>
</feature>
<comment type="similarity">
    <text evidence="10">Belongs to the PlsY family.</text>
</comment>
<dbReference type="PANTHER" id="PTHR30309:SF0">
    <property type="entry name" value="GLYCEROL-3-PHOSPHATE ACYLTRANSFERASE-RELATED"/>
    <property type="match status" value="1"/>
</dbReference>
<evidence type="ECO:0000313" key="11">
    <source>
        <dbReference type="EMBL" id="ESL04469.1"/>
    </source>
</evidence>
<keyword evidence="8 10" id="KW-0594">Phospholipid biosynthesis</keyword>
<dbReference type="GO" id="GO:0043772">
    <property type="term" value="F:acyl-phosphate glycerol-3-phosphate acyltransferase activity"/>
    <property type="evidence" value="ECO:0007669"/>
    <property type="project" value="UniProtKB-UniRule"/>
</dbReference>
<evidence type="ECO:0000256" key="5">
    <source>
        <dbReference type="ARBA" id="ARBA00022989"/>
    </source>
</evidence>
<keyword evidence="4 10" id="KW-0812">Transmembrane</keyword>
<keyword evidence="5 10" id="KW-1133">Transmembrane helix</keyword>
<dbReference type="SMART" id="SM01207">
    <property type="entry name" value="G3P_acyltransf"/>
    <property type="match status" value="1"/>
</dbReference>
<evidence type="ECO:0000256" key="8">
    <source>
        <dbReference type="ARBA" id="ARBA00023209"/>
    </source>
</evidence>
<comment type="subcellular location">
    <subcellularLocation>
        <location evidence="10">Cell membrane</location>
        <topology evidence="10">Multi-pass membrane protein</topology>
    </subcellularLocation>
</comment>
<evidence type="ECO:0000256" key="2">
    <source>
        <dbReference type="ARBA" id="ARBA00022516"/>
    </source>
</evidence>
<evidence type="ECO:0000256" key="9">
    <source>
        <dbReference type="ARBA" id="ARBA00023264"/>
    </source>
</evidence>
<reference evidence="11 12" key="1">
    <citation type="submission" date="2013-06" db="EMBL/GenBank/DDBJ databases">
        <authorList>
            <person name="Weinstock G."/>
            <person name="Sodergren E."/>
            <person name="Clifton S."/>
            <person name="Fulton L."/>
            <person name="Fulton B."/>
            <person name="Courtney L."/>
            <person name="Fronick C."/>
            <person name="Harrison M."/>
            <person name="Strong C."/>
            <person name="Farmer C."/>
            <person name="Delahaunty K."/>
            <person name="Markovic C."/>
            <person name="Hall O."/>
            <person name="Minx P."/>
            <person name="Tomlinson C."/>
            <person name="Mitreva M."/>
            <person name="Nelson J."/>
            <person name="Hou S."/>
            <person name="Wollam A."/>
            <person name="Pepin K.H."/>
            <person name="Johnson M."/>
            <person name="Bhonagiri V."/>
            <person name="Nash W.E."/>
            <person name="Warren W."/>
            <person name="Chinwalla A."/>
            <person name="Mardis E.R."/>
            <person name="Wilson R.K."/>
        </authorList>
    </citation>
    <scope>NUCLEOTIDE SEQUENCE [LARGE SCALE GENOMIC DNA]</scope>
    <source>
        <strain evidence="11 12">ATCC 51271</strain>
    </source>
</reference>
<dbReference type="EMBL" id="ACIL03000003">
    <property type="protein sequence ID" value="ESL04469.1"/>
    <property type="molecule type" value="Genomic_DNA"/>
</dbReference>
<dbReference type="OrthoDB" id="9777124at2"/>
<comment type="caution">
    <text evidence="10">Lacks conserved residue(s) required for the propagation of feature annotation.</text>
</comment>
<dbReference type="InterPro" id="IPR003811">
    <property type="entry name" value="G3P_acylTferase_PlsY"/>
</dbReference>
<comment type="catalytic activity">
    <reaction evidence="10">
        <text>an acyl phosphate + sn-glycerol 3-phosphate = a 1-acyl-sn-glycero-3-phosphate + phosphate</text>
        <dbReference type="Rhea" id="RHEA:34075"/>
        <dbReference type="ChEBI" id="CHEBI:43474"/>
        <dbReference type="ChEBI" id="CHEBI:57597"/>
        <dbReference type="ChEBI" id="CHEBI:57970"/>
        <dbReference type="ChEBI" id="CHEBI:59918"/>
        <dbReference type="EC" id="2.3.1.275"/>
    </reaction>
</comment>
<dbReference type="Pfam" id="PF02660">
    <property type="entry name" value="G3P_acyltransf"/>
    <property type="match status" value="1"/>
</dbReference>
<comment type="caution">
    <text evidence="11">The sequence shown here is derived from an EMBL/GenBank/DDBJ whole genome shotgun (WGS) entry which is preliminary data.</text>
</comment>
<dbReference type="RefSeq" id="WP_023353087.1">
    <property type="nucleotide sequence ID" value="NZ_KI535366.1"/>
</dbReference>
<dbReference type="eggNOG" id="COG0344">
    <property type="taxonomic scope" value="Bacteria"/>
</dbReference>
<accession>V2XQJ1</accession>
<protein>
    <recommendedName>
        <fullName evidence="10">Glycerol-3-phosphate acyltransferase</fullName>
    </recommendedName>
    <alternativeName>
        <fullName evidence="10">Acyl-PO4 G3P acyltransferase</fullName>
    </alternativeName>
    <alternativeName>
        <fullName evidence="10">Acyl-phosphate--glycerol-3-phosphate acyltransferase</fullName>
    </alternativeName>
    <alternativeName>
        <fullName evidence="10">G3P acyltransferase</fullName>
        <shortName evidence="10">GPAT</shortName>
        <ecNumber evidence="10">2.3.1.275</ecNumber>
    </alternativeName>
    <alternativeName>
        <fullName evidence="10">Lysophosphatidic acid synthase</fullName>
        <shortName evidence="10">LPA synthase</shortName>
    </alternativeName>
</protein>
<evidence type="ECO:0000256" key="7">
    <source>
        <dbReference type="ARBA" id="ARBA00023136"/>
    </source>
</evidence>
<keyword evidence="6 10" id="KW-0443">Lipid metabolism</keyword>
<dbReference type="GO" id="GO:0005886">
    <property type="term" value="C:plasma membrane"/>
    <property type="evidence" value="ECO:0007669"/>
    <property type="project" value="UniProtKB-SubCell"/>
</dbReference>
<comment type="function">
    <text evidence="10">Catalyzes the transfer of an acyl group from acyl-phosphate (acyl-PO(4)) to glycerol-3-phosphate (G3P) to form lysophosphatidic acid (LPA). This enzyme utilizes acyl-phosphate as fatty acyl donor, but not acyl-CoA or acyl-ACP.</text>
</comment>
<feature type="transmembrane region" description="Helical" evidence="10">
    <location>
        <begin position="166"/>
        <end position="188"/>
    </location>
</feature>
<keyword evidence="11" id="KW-0012">Acyltransferase</keyword>
<comment type="pathway">
    <text evidence="10">Lipid metabolism; phospholipid metabolism.</text>
</comment>
<dbReference type="GO" id="GO:0008654">
    <property type="term" value="P:phospholipid biosynthetic process"/>
    <property type="evidence" value="ECO:0007669"/>
    <property type="project" value="UniProtKB-UniRule"/>
</dbReference>
<keyword evidence="12" id="KW-1185">Reference proteome</keyword>
<dbReference type="AlphaFoldDB" id="V2XQJ1"/>
<gene>
    <name evidence="10" type="primary">plsY</name>
    <name evidence="11" type="ORF">GCWU0000282_000183</name>
</gene>
<proteinExistence type="inferred from homology"/>
<sequence length="210" mass="22360">MLSAIVIILGYVFGNFPTGLIVGKLNNIDIRQSGSGNIGSTNALRTLGFLKGGLPTLVGDILKVVIPCLLVKHLICPGLAGNEIGYLSTNYFVLLCGFGVVLGHNFPAVLGFHGGKGIASTGGAFLVFNFPMTMIPLAVFIIVCYITKYVSLGSMIGLISIPVTIAFFYPGQWALVLVASFYAILGIARHKPNIERLMKGTENKLGQKKK</sequence>
<dbReference type="NCBIfam" id="TIGR00023">
    <property type="entry name" value="glycerol-3-phosphate 1-O-acyltransferase PlsY"/>
    <property type="match status" value="1"/>
</dbReference>
<evidence type="ECO:0000256" key="6">
    <source>
        <dbReference type="ARBA" id="ARBA00023098"/>
    </source>
</evidence>
<dbReference type="PANTHER" id="PTHR30309">
    <property type="entry name" value="INNER MEMBRANE PROTEIN YGIH"/>
    <property type="match status" value="1"/>
</dbReference>
<keyword evidence="2 10" id="KW-0444">Lipid biosynthesis</keyword>
<dbReference type="HOGENOM" id="CLU_081254_3_0_9"/>
<dbReference type="HAMAP" id="MF_01043">
    <property type="entry name" value="PlsY"/>
    <property type="match status" value="1"/>
</dbReference>
<dbReference type="Proteomes" id="UP000018227">
    <property type="component" value="Unassembled WGS sequence"/>
</dbReference>
<dbReference type="UniPathway" id="UPA00085"/>
<comment type="subunit">
    <text evidence="10">Probably interacts with PlsX.</text>
</comment>
<feature type="transmembrane region" description="Helical" evidence="10">
    <location>
        <begin position="124"/>
        <end position="146"/>
    </location>
</feature>
<keyword evidence="7 10" id="KW-0472">Membrane</keyword>
<keyword evidence="1 10" id="KW-1003">Cell membrane</keyword>
<name>V2XQJ1_9FIRM</name>
<keyword evidence="3 10" id="KW-0808">Transferase</keyword>
<evidence type="ECO:0000256" key="4">
    <source>
        <dbReference type="ARBA" id="ARBA00022692"/>
    </source>
</evidence>
<evidence type="ECO:0000256" key="10">
    <source>
        <dbReference type="HAMAP-Rule" id="MF_01043"/>
    </source>
</evidence>
<organism evidence="11 12">
    <name type="scientific">Catonella morbi ATCC 51271</name>
    <dbReference type="NCBI Taxonomy" id="592026"/>
    <lineage>
        <taxon>Bacteria</taxon>
        <taxon>Bacillati</taxon>
        <taxon>Bacillota</taxon>
        <taxon>Clostridia</taxon>
        <taxon>Lachnospirales</taxon>
        <taxon>Lachnospiraceae</taxon>
        <taxon>Catonella</taxon>
    </lineage>
</organism>
<evidence type="ECO:0000256" key="3">
    <source>
        <dbReference type="ARBA" id="ARBA00022679"/>
    </source>
</evidence>
<keyword evidence="9 10" id="KW-1208">Phospholipid metabolism</keyword>